<dbReference type="AlphaFoldDB" id="A0A316ZB64"/>
<name>A0A316ZB64_9BASI</name>
<feature type="transmembrane region" description="Helical" evidence="1">
    <location>
        <begin position="309"/>
        <end position="333"/>
    </location>
</feature>
<evidence type="ECO:0000313" key="2">
    <source>
        <dbReference type="EMBL" id="PWN98162.1"/>
    </source>
</evidence>
<gene>
    <name evidence="2" type="ORF">FA09DRAFT_329789</name>
</gene>
<dbReference type="RefSeq" id="XP_025598441.1">
    <property type="nucleotide sequence ID" value="XM_025742324.1"/>
</dbReference>
<dbReference type="Proteomes" id="UP000245946">
    <property type="component" value="Unassembled WGS sequence"/>
</dbReference>
<evidence type="ECO:0000256" key="1">
    <source>
        <dbReference type="SAM" id="Phobius"/>
    </source>
</evidence>
<protein>
    <recommendedName>
        <fullName evidence="4">Protein PBN1</fullName>
    </recommendedName>
</protein>
<accession>A0A316ZB64</accession>
<organism evidence="2 3">
    <name type="scientific">Tilletiopsis washingtonensis</name>
    <dbReference type="NCBI Taxonomy" id="58919"/>
    <lineage>
        <taxon>Eukaryota</taxon>
        <taxon>Fungi</taxon>
        <taxon>Dikarya</taxon>
        <taxon>Basidiomycota</taxon>
        <taxon>Ustilaginomycotina</taxon>
        <taxon>Exobasidiomycetes</taxon>
        <taxon>Entylomatales</taxon>
        <taxon>Entylomatales incertae sedis</taxon>
        <taxon>Tilletiopsis</taxon>
    </lineage>
</organism>
<evidence type="ECO:0000313" key="3">
    <source>
        <dbReference type="Proteomes" id="UP000245946"/>
    </source>
</evidence>
<proteinExistence type="predicted"/>
<evidence type="ECO:0008006" key="4">
    <source>
        <dbReference type="Google" id="ProtNLM"/>
    </source>
</evidence>
<dbReference type="EMBL" id="KZ819292">
    <property type="protein sequence ID" value="PWN98162.1"/>
    <property type="molecule type" value="Genomic_DNA"/>
</dbReference>
<sequence length="347" mass="38571">MLQPTGLESTLSAPSTHPTLSVPLSPRYLSPPAGCVPSLLLRLPPALYANPRDLTDPLLDDWTFLESHDASLRHVDWQHIDIERAVGWSDEHAQLRRRLAVGDEPDVYRPAEAAQPVAKRSGDTIRVASVLESGSASPPAAPTSDAELPLAVERRALLLNLKTLDPAGLEDDEEYETQQLDLLLHARYLPPRTSGHADRHLRPWWQVEWARLMRTVTSPQTYGNYLGVQLEEAEQFWSCDRPLEWSDDMESWEQVSGVTLLPSPHGHFAMPDDDALYYRRSPPSRPPKLPASALWRTHRLRLPTGDADLAHFTTAVTAIVTLACALAVVLSVLRTSARVGGLKKTVR</sequence>
<dbReference type="OrthoDB" id="10267882at2759"/>
<reference evidence="2 3" key="1">
    <citation type="journal article" date="2018" name="Mol. Biol. Evol.">
        <title>Broad Genomic Sampling Reveals a Smut Pathogenic Ancestry of the Fungal Clade Ustilaginomycotina.</title>
        <authorList>
            <person name="Kijpornyongpan T."/>
            <person name="Mondo S.J."/>
            <person name="Barry K."/>
            <person name="Sandor L."/>
            <person name="Lee J."/>
            <person name="Lipzen A."/>
            <person name="Pangilinan J."/>
            <person name="LaButti K."/>
            <person name="Hainaut M."/>
            <person name="Henrissat B."/>
            <person name="Grigoriev I.V."/>
            <person name="Spatafora J.W."/>
            <person name="Aime M.C."/>
        </authorList>
    </citation>
    <scope>NUCLEOTIDE SEQUENCE [LARGE SCALE GENOMIC DNA]</scope>
    <source>
        <strain evidence="2 3">MCA 4186</strain>
    </source>
</reference>
<dbReference type="GeneID" id="37269868"/>
<keyword evidence="1" id="KW-1133">Transmembrane helix</keyword>
<keyword evidence="1" id="KW-0812">Transmembrane</keyword>
<keyword evidence="1" id="KW-0472">Membrane</keyword>
<keyword evidence="3" id="KW-1185">Reference proteome</keyword>